<dbReference type="HOGENOM" id="CLU_076855_0_0_4"/>
<dbReference type="eggNOG" id="COG0791">
    <property type="taxonomic scope" value="Bacteria"/>
</dbReference>
<organism evidence="3 4">
    <name type="scientific">Neisseria lactamica (strain 020-06)</name>
    <dbReference type="NCBI Taxonomy" id="489653"/>
    <lineage>
        <taxon>Bacteria</taxon>
        <taxon>Pseudomonadati</taxon>
        <taxon>Pseudomonadota</taxon>
        <taxon>Betaproteobacteria</taxon>
        <taxon>Neisseriales</taxon>
        <taxon>Neisseriaceae</taxon>
        <taxon>Neisseria</taxon>
    </lineage>
</organism>
<evidence type="ECO:0000313" key="3">
    <source>
        <dbReference type="EMBL" id="CBN86317.1"/>
    </source>
</evidence>
<sequence length="262" mass="29321">MAWKSHITLLSVLIAVSPLHAKEISVQSAIQCFQAAYPQTVQVNDGALIVNGHKLVPGKSHHSDYSQRLNTAGLLDQLEQIYPLDFPVPKLNEDPGRLRNEAAFAAMYGENEAAVRKNLISVRWMPSGGTVLFNRVNGAAEKLEAVGRELAADPELRHYASKTAGSFNYRVISGTNRRSAHAFGVAIDFSLPKNLGTYWKWAGCKEGKSCSYPQALRQDATLKKMVSVFEKYGFVWGGKWYHYDSVHFEYRPELLIQKCRSF</sequence>
<dbReference type="RefSeq" id="WP_013448210.1">
    <property type="nucleotide sequence ID" value="NC_014752.1"/>
</dbReference>
<dbReference type="GO" id="GO:0008233">
    <property type="term" value="F:peptidase activity"/>
    <property type="evidence" value="ECO:0007669"/>
    <property type="project" value="InterPro"/>
</dbReference>
<accession>E4Z9X2</accession>
<reference evidence="3 4" key="1">
    <citation type="journal article" date="2010" name="BMC Genomics">
        <title>Independent evolution of the core and accessory gene sets in the genus Neisseria: insights gained from the genome of Neisseria lactamica isolate 020-06.</title>
        <authorList>
            <person name="Bennett J.S."/>
            <person name="Bentley S.D."/>
            <person name="Vernikos G.S."/>
            <person name="Quail M.A."/>
            <person name="Cherevach I."/>
            <person name="White B."/>
            <person name="Parkhill J."/>
            <person name="Maiden M.C."/>
        </authorList>
    </citation>
    <scope>NUCLEOTIDE SEQUENCE [LARGE SCALE GENOMIC DNA]</scope>
    <source>
        <strain evidence="3 4">020-06</strain>
    </source>
</reference>
<evidence type="ECO:0000259" key="2">
    <source>
        <dbReference type="Pfam" id="PF13539"/>
    </source>
</evidence>
<dbReference type="KEGG" id="nla:NLA_0730"/>
<dbReference type="InterPro" id="IPR009045">
    <property type="entry name" value="Zn_M74/Hedgehog-like"/>
</dbReference>
<feature type="chain" id="PRO_5003194511" description="Peptidase M15C domain-containing protein" evidence="1">
    <location>
        <begin position="22"/>
        <end position="262"/>
    </location>
</feature>
<proteinExistence type="predicted"/>
<dbReference type="AlphaFoldDB" id="E4Z9X2"/>
<feature type="domain" description="Peptidase M15C" evidence="2">
    <location>
        <begin position="174"/>
        <end position="250"/>
    </location>
</feature>
<protein>
    <recommendedName>
        <fullName evidence="2">Peptidase M15C domain-containing protein</fullName>
    </recommendedName>
</protein>
<dbReference type="InterPro" id="IPR039561">
    <property type="entry name" value="Peptidase_M15C"/>
</dbReference>
<dbReference type="SUPFAM" id="SSF55166">
    <property type="entry name" value="Hedgehog/DD-peptidase"/>
    <property type="match status" value="1"/>
</dbReference>
<name>E4Z9X2_NEIL0</name>
<evidence type="ECO:0000256" key="1">
    <source>
        <dbReference type="SAM" id="SignalP"/>
    </source>
</evidence>
<evidence type="ECO:0000313" key="4">
    <source>
        <dbReference type="Proteomes" id="UP000008723"/>
    </source>
</evidence>
<dbReference type="Pfam" id="PF13539">
    <property type="entry name" value="Peptidase_M15_4"/>
    <property type="match status" value="1"/>
</dbReference>
<dbReference type="EMBL" id="FN995097">
    <property type="protein sequence ID" value="CBN86317.1"/>
    <property type="molecule type" value="Genomic_DNA"/>
</dbReference>
<gene>
    <name evidence="3" type="ordered locus">NLA_0730</name>
</gene>
<feature type="signal peptide" evidence="1">
    <location>
        <begin position="1"/>
        <end position="21"/>
    </location>
</feature>
<dbReference type="Proteomes" id="UP000008723">
    <property type="component" value="Chromosome"/>
</dbReference>
<dbReference type="Gene3D" id="3.30.1380.10">
    <property type="match status" value="1"/>
</dbReference>
<keyword evidence="1" id="KW-0732">Signal</keyword>